<reference evidence="3" key="2">
    <citation type="submission" date="2021-01" db="EMBL/GenBank/DDBJ databases">
        <authorList>
            <person name="Hahn C.R."/>
            <person name="Youssef N.H."/>
            <person name="Elshahed M."/>
        </authorList>
    </citation>
    <scope>NUCLEOTIDE SEQUENCE</scope>
    <source>
        <strain evidence="3">Zod_Metabat.24</strain>
    </source>
</reference>
<gene>
    <name evidence="3" type="ORF">JW984_12595</name>
</gene>
<evidence type="ECO:0000259" key="1">
    <source>
        <dbReference type="Pfam" id="PF01796"/>
    </source>
</evidence>
<dbReference type="InterPro" id="IPR002878">
    <property type="entry name" value="ChsH2_C"/>
</dbReference>
<dbReference type="Proteomes" id="UP000809273">
    <property type="component" value="Unassembled WGS sequence"/>
</dbReference>
<feature type="domain" description="ChsH2 rubredoxin-like zinc ribbon" evidence="2">
    <location>
        <begin position="41"/>
        <end position="70"/>
    </location>
</feature>
<sequence>MYTTDKLPLDQKDCFGKRGLMSIPYRYFAGVFLSRALIALRDEKKILGARCEKCDKVYFPPRSRCERDFSKMTELVEVGPEGTVEEFTVVNYEEEYFKKFCPMLDIPYTMALIRLDGASTKILHRIPGDKVKRGDRVRPKWLDDDQREAMITDIEYFEKV</sequence>
<dbReference type="AlphaFoldDB" id="A0A9D8KG80"/>
<proteinExistence type="predicted"/>
<organism evidence="3 4">
    <name type="scientific">Candidatus Zymogenus saltonus</name>
    <dbReference type="NCBI Taxonomy" id="2844893"/>
    <lineage>
        <taxon>Bacteria</taxon>
        <taxon>Deltaproteobacteria</taxon>
        <taxon>Candidatus Zymogenia</taxon>
        <taxon>Candidatus Zymogeniales</taxon>
        <taxon>Candidatus Zymogenaceae</taxon>
        <taxon>Candidatus Zymogenus</taxon>
    </lineage>
</organism>
<dbReference type="InterPro" id="IPR012340">
    <property type="entry name" value="NA-bd_OB-fold"/>
</dbReference>
<comment type="caution">
    <text evidence="3">The sequence shown here is derived from an EMBL/GenBank/DDBJ whole genome shotgun (WGS) entry which is preliminary data.</text>
</comment>
<dbReference type="PANTHER" id="PTHR34075:SF4">
    <property type="entry name" value="DUF35 DOMAIN-CONTAINING PROTEIN"/>
    <property type="match status" value="1"/>
</dbReference>
<dbReference type="InterPro" id="IPR022002">
    <property type="entry name" value="ChsH2_Znr"/>
</dbReference>
<dbReference type="SUPFAM" id="SSF50249">
    <property type="entry name" value="Nucleic acid-binding proteins"/>
    <property type="match status" value="1"/>
</dbReference>
<protein>
    <submittedName>
        <fullName evidence="3">Zn-ribbon domain-containing OB-fold protein</fullName>
    </submittedName>
</protein>
<dbReference type="EMBL" id="JAFGIX010000063">
    <property type="protein sequence ID" value="MBN1574027.1"/>
    <property type="molecule type" value="Genomic_DNA"/>
</dbReference>
<dbReference type="Pfam" id="PF12172">
    <property type="entry name" value="zf-ChsH2"/>
    <property type="match status" value="1"/>
</dbReference>
<dbReference type="Pfam" id="PF01796">
    <property type="entry name" value="OB_ChsH2_C"/>
    <property type="match status" value="1"/>
</dbReference>
<evidence type="ECO:0000259" key="2">
    <source>
        <dbReference type="Pfam" id="PF12172"/>
    </source>
</evidence>
<evidence type="ECO:0000313" key="4">
    <source>
        <dbReference type="Proteomes" id="UP000809273"/>
    </source>
</evidence>
<dbReference type="Gene3D" id="6.10.30.10">
    <property type="match status" value="1"/>
</dbReference>
<evidence type="ECO:0000313" key="3">
    <source>
        <dbReference type="EMBL" id="MBN1574027.1"/>
    </source>
</evidence>
<dbReference type="InterPro" id="IPR052513">
    <property type="entry name" value="Thioester_dehydratase-like"/>
</dbReference>
<dbReference type="PANTHER" id="PTHR34075">
    <property type="entry name" value="BLR3430 PROTEIN"/>
    <property type="match status" value="1"/>
</dbReference>
<accession>A0A9D8KG80</accession>
<reference evidence="3" key="1">
    <citation type="journal article" date="2021" name="Environ. Microbiol.">
        <title>Genomic characterization of three novel Desulfobacterota classes expand the metabolic and phylogenetic diversity of the phylum.</title>
        <authorList>
            <person name="Murphy C.L."/>
            <person name="Biggerstaff J."/>
            <person name="Eichhorn A."/>
            <person name="Ewing E."/>
            <person name="Shahan R."/>
            <person name="Soriano D."/>
            <person name="Stewart S."/>
            <person name="VanMol K."/>
            <person name="Walker R."/>
            <person name="Walters P."/>
            <person name="Elshahed M.S."/>
            <person name="Youssef N.H."/>
        </authorList>
    </citation>
    <scope>NUCLEOTIDE SEQUENCE</scope>
    <source>
        <strain evidence="3">Zod_Metabat.24</strain>
    </source>
</reference>
<feature type="domain" description="ChsH2 C-terminal OB-fold" evidence="1">
    <location>
        <begin position="76"/>
        <end position="141"/>
    </location>
</feature>
<name>A0A9D8KG80_9DELT</name>